<proteinExistence type="predicted"/>
<sequence length="210" mass="22314">MAAWHGPGKARAQCYRARHGTEAEPGRAVPAHRLSKRPRPGTPCYRASPKHDKRTGPVKHAMSPISQAHPLRAAAATVTQSPCSPRPPLCGATCLLAVTVAGRRTSHSNSRWEGEGRGKEGGRGRREAGGERLRDAPAAACKSSTQTSNSSHAMRRPRQGRARRPRHGEVCDGRSEQREPSTASAEAVTAAPRRVDAAGPAAERKAAAQP</sequence>
<evidence type="ECO:0000256" key="1">
    <source>
        <dbReference type="SAM" id="MobiDB-lite"/>
    </source>
</evidence>
<reference evidence="2" key="1">
    <citation type="submission" date="2018-04" db="EMBL/GenBank/DDBJ databases">
        <title>WGS assembly of Panicum hallii.</title>
        <authorList>
            <person name="Lovell J."/>
            <person name="Jenkins J."/>
            <person name="Lowry D."/>
            <person name="Mamidi S."/>
            <person name="Sreedasyam A."/>
            <person name="Weng X."/>
            <person name="Barry K."/>
            <person name="Bonette J."/>
            <person name="Campitelli B."/>
            <person name="Daum C."/>
            <person name="Gordon S."/>
            <person name="Gould B."/>
            <person name="Lipzen A."/>
            <person name="Macqueen A."/>
            <person name="Palacio-Mejia J."/>
            <person name="Plott C."/>
            <person name="Shakirov E."/>
            <person name="Shu S."/>
            <person name="Yoshinaga Y."/>
            <person name="Zane M."/>
            <person name="Rokhsar D."/>
            <person name="Grimwood J."/>
            <person name="Schmutz J."/>
            <person name="Juenger T."/>
        </authorList>
    </citation>
    <scope>NUCLEOTIDE SEQUENCE [LARGE SCALE GENOMIC DNA]</scope>
    <source>
        <strain evidence="2">FIL2</strain>
    </source>
</reference>
<accession>A0A2T8KHC0</accession>
<name>A0A2T8KHC0_9POAL</name>
<feature type="compositionally biased region" description="Basic and acidic residues" evidence="1">
    <location>
        <begin position="110"/>
        <end position="135"/>
    </location>
</feature>
<evidence type="ECO:0000313" key="2">
    <source>
        <dbReference type="EMBL" id="PVH61554.1"/>
    </source>
</evidence>
<dbReference type="Proteomes" id="UP000243499">
    <property type="component" value="Chromosome 3"/>
</dbReference>
<gene>
    <name evidence="2" type="ORF">PAHAL_3G058900</name>
</gene>
<feature type="compositionally biased region" description="Basic and acidic residues" evidence="1">
    <location>
        <begin position="167"/>
        <end position="179"/>
    </location>
</feature>
<protein>
    <submittedName>
        <fullName evidence="2">Uncharacterized protein</fullName>
    </submittedName>
</protein>
<dbReference type="Gramene" id="PVH61554">
    <property type="protein sequence ID" value="PVH61554"/>
    <property type="gene ID" value="PAHAL_3G058900"/>
</dbReference>
<feature type="region of interest" description="Disordered" evidence="1">
    <location>
        <begin position="1"/>
        <end position="61"/>
    </location>
</feature>
<feature type="region of interest" description="Disordered" evidence="1">
    <location>
        <begin position="102"/>
        <end position="210"/>
    </location>
</feature>
<dbReference type="EMBL" id="CM008048">
    <property type="protein sequence ID" value="PVH61554.1"/>
    <property type="molecule type" value="Genomic_DNA"/>
</dbReference>
<feature type="compositionally biased region" description="Basic residues" evidence="1">
    <location>
        <begin position="153"/>
        <end position="166"/>
    </location>
</feature>
<dbReference type="AlphaFoldDB" id="A0A2T8KHC0"/>
<feature type="compositionally biased region" description="Polar residues" evidence="1">
    <location>
        <begin position="142"/>
        <end position="151"/>
    </location>
</feature>
<organism evidence="2">
    <name type="scientific">Panicum hallii</name>
    <dbReference type="NCBI Taxonomy" id="206008"/>
    <lineage>
        <taxon>Eukaryota</taxon>
        <taxon>Viridiplantae</taxon>
        <taxon>Streptophyta</taxon>
        <taxon>Embryophyta</taxon>
        <taxon>Tracheophyta</taxon>
        <taxon>Spermatophyta</taxon>
        <taxon>Magnoliopsida</taxon>
        <taxon>Liliopsida</taxon>
        <taxon>Poales</taxon>
        <taxon>Poaceae</taxon>
        <taxon>PACMAD clade</taxon>
        <taxon>Panicoideae</taxon>
        <taxon>Panicodae</taxon>
        <taxon>Paniceae</taxon>
        <taxon>Panicinae</taxon>
        <taxon>Panicum</taxon>
        <taxon>Panicum sect. Panicum</taxon>
    </lineage>
</organism>